<feature type="non-terminal residue" evidence="2">
    <location>
        <position position="357"/>
    </location>
</feature>
<evidence type="ECO:0000313" key="3">
    <source>
        <dbReference type="Proteomes" id="UP000094527"/>
    </source>
</evidence>
<keyword evidence="1" id="KW-0472">Membrane</keyword>
<feature type="transmembrane region" description="Helical" evidence="1">
    <location>
        <begin position="142"/>
        <end position="162"/>
    </location>
</feature>
<keyword evidence="3" id="KW-1185">Reference proteome</keyword>
<evidence type="ECO:0000313" key="2">
    <source>
        <dbReference type="EMBL" id="ODM89557.1"/>
    </source>
</evidence>
<keyword evidence="1" id="KW-0812">Transmembrane</keyword>
<feature type="transmembrane region" description="Helical" evidence="1">
    <location>
        <begin position="65"/>
        <end position="87"/>
    </location>
</feature>
<dbReference type="AlphaFoldDB" id="A0A1D2M9A1"/>
<feature type="transmembrane region" description="Helical" evidence="1">
    <location>
        <begin position="182"/>
        <end position="205"/>
    </location>
</feature>
<evidence type="ECO:0000256" key="1">
    <source>
        <dbReference type="SAM" id="Phobius"/>
    </source>
</evidence>
<keyword evidence="1" id="KW-1133">Transmembrane helix</keyword>
<gene>
    <name evidence="2" type="ORF">Ocin01_17124</name>
</gene>
<feature type="transmembrane region" description="Helical" evidence="1">
    <location>
        <begin position="279"/>
        <end position="297"/>
    </location>
</feature>
<accession>A0A1D2M9A1</accession>
<reference evidence="2 3" key="1">
    <citation type="journal article" date="2016" name="Genome Biol. Evol.">
        <title>Gene Family Evolution Reflects Adaptation to Soil Environmental Stressors in the Genome of the Collembolan Orchesella cincta.</title>
        <authorList>
            <person name="Faddeeva-Vakhrusheva A."/>
            <person name="Derks M.F."/>
            <person name="Anvar S.Y."/>
            <person name="Agamennone V."/>
            <person name="Suring W."/>
            <person name="Smit S."/>
            <person name="van Straalen N.M."/>
            <person name="Roelofs D."/>
        </authorList>
    </citation>
    <scope>NUCLEOTIDE SEQUENCE [LARGE SCALE GENOMIC DNA]</scope>
    <source>
        <tissue evidence="2">Mixed pool</tissue>
    </source>
</reference>
<name>A0A1D2M9A1_ORCCI</name>
<organism evidence="2 3">
    <name type="scientific">Orchesella cincta</name>
    <name type="common">Springtail</name>
    <name type="synonym">Podura cincta</name>
    <dbReference type="NCBI Taxonomy" id="48709"/>
    <lineage>
        <taxon>Eukaryota</taxon>
        <taxon>Metazoa</taxon>
        <taxon>Ecdysozoa</taxon>
        <taxon>Arthropoda</taxon>
        <taxon>Hexapoda</taxon>
        <taxon>Collembola</taxon>
        <taxon>Entomobryomorpha</taxon>
        <taxon>Entomobryoidea</taxon>
        <taxon>Orchesellidae</taxon>
        <taxon>Orchesellinae</taxon>
        <taxon>Orchesella</taxon>
    </lineage>
</organism>
<protein>
    <submittedName>
        <fullName evidence="2">Uncharacterized protein</fullName>
    </submittedName>
</protein>
<proteinExistence type="predicted"/>
<dbReference type="Proteomes" id="UP000094527">
    <property type="component" value="Unassembled WGS sequence"/>
</dbReference>
<comment type="caution">
    <text evidence="2">The sequence shown here is derived from an EMBL/GenBank/DDBJ whole genome shotgun (WGS) entry which is preliminary data.</text>
</comment>
<feature type="transmembrane region" description="Helical" evidence="1">
    <location>
        <begin position="99"/>
        <end position="121"/>
    </location>
</feature>
<dbReference type="EMBL" id="LJIJ01002545">
    <property type="protein sequence ID" value="ODM89557.1"/>
    <property type="molecule type" value="Genomic_DNA"/>
</dbReference>
<sequence>MKVQMVESKHKFMDTSTTITIEQSRSTILTKVFNWFSTLGMLPFTVQQSVCNGSYYLAYSPIKRIISGFVQGIAVCVQLWMIVTFAFQGHINASLMGNILQHLNNICGLFYLLAAINLLWNRKEKLVKVFEYTRTSIKHGKLVRFIPTGLLLSTIIYIIFVIRETVEISGSLLPVKNGTGFMLIIMSFSSTFFFFNNFFFVTLALSMGDVGKEFKQNLTSIKGIEQGIELYLELKMKANDVNDCVGPLILSYFASYMTFLLEGPDILMGFRKSTPSEMLAYVFTFIASIGWVLYAEYHQMVKKAMESWLENNLLRIPEDLLSVESRMKLMTIMSEVKGGSLAISCQYFGITNKFLSS</sequence>
<feature type="transmembrane region" description="Helical" evidence="1">
    <location>
        <begin position="241"/>
        <end position="259"/>
    </location>
</feature>